<gene>
    <name evidence="1" type="ORF">PXEA_LOCUS31623</name>
</gene>
<comment type="caution">
    <text evidence="1">The sequence shown here is derived from an EMBL/GenBank/DDBJ whole genome shotgun (WGS) entry which is preliminary data.</text>
</comment>
<evidence type="ECO:0000313" key="1">
    <source>
        <dbReference type="EMBL" id="VEL38183.1"/>
    </source>
</evidence>
<dbReference type="AlphaFoldDB" id="A0A448XJG8"/>
<dbReference type="EMBL" id="CAAALY010257142">
    <property type="protein sequence ID" value="VEL38183.1"/>
    <property type="molecule type" value="Genomic_DNA"/>
</dbReference>
<sequence length="96" mass="10097">MACNDLVPLANVVVVGVDPAPVMVEELASESRPVDNETEPELSDSFGKAKAATFKASFVVVLATAEPPANSLEAVVEIEPTPMELLVGQLQRTASF</sequence>
<keyword evidence="2" id="KW-1185">Reference proteome</keyword>
<evidence type="ECO:0000313" key="2">
    <source>
        <dbReference type="Proteomes" id="UP000784294"/>
    </source>
</evidence>
<reference evidence="1" key="1">
    <citation type="submission" date="2018-11" db="EMBL/GenBank/DDBJ databases">
        <authorList>
            <consortium name="Pathogen Informatics"/>
        </authorList>
    </citation>
    <scope>NUCLEOTIDE SEQUENCE</scope>
</reference>
<organism evidence="1 2">
    <name type="scientific">Protopolystoma xenopodis</name>
    <dbReference type="NCBI Taxonomy" id="117903"/>
    <lineage>
        <taxon>Eukaryota</taxon>
        <taxon>Metazoa</taxon>
        <taxon>Spiralia</taxon>
        <taxon>Lophotrochozoa</taxon>
        <taxon>Platyhelminthes</taxon>
        <taxon>Monogenea</taxon>
        <taxon>Polyopisthocotylea</taxon>
        <taxon>Polystomatidea</taxon>
        <taxon>Polystomatidae</taxon>
        <taxon>Protopolystoma</taxon>
    </lineage>
</organism>
<dbReference type="Proteomes" id="UP000784294">
    <property type="component" value="Unassembled WGS sequence"/>
</dbReference>
<name>A0A448XJG8_9PLAT</name>
<proteinExistence type="predicted"/>
<accession>A0A448XJG8</accession>
<protein>
    <submittedName>
        <fullName evidence="1">Uncharacterized protein</fullName>
    </submittedName>
</protein>